<name>A0A1B9NIV0_9MICO</name>
<dbReference type="AlphaFoldDB" id="A0A1B9NIV0"/>
<protein>
    <submittedName>
        <fullName evidence="1">Uncharacterized protein</fullName>
    </submittedName>
</protein>
<keyword evidence="2" id="KW-1185">Reference proteome</keyword>
<evidence type="ECO:0000313" key="2">
    <source>
        <dbReference type="Proteomes" id="UP000093355"/>
    </source>
</evidence>
<dbReference type="Proteomes" id="UP000093355">
    <property type="component" value="Unassembled WGS sequence"/>
</dbReference>
<gene>
    <name evidence="1" type="ORF">A7J15_11965</name>
</gene>
<dbReference type="STRING" id="904291.A7J15_11965"/>
<accession>A0A1B9NIV0</accession>
<dbReference type="NCBIfam" id="NF038065">
    <property type="entry name" value="Pr6Pr"/>
    <property type="match status" value="1"/>
</dbReference>
<reference evidence="1 2" key="1">
    <citation type="submission" date="2016-05" db="EMBL/GenBank/DDBJ databases">
        <authorList>
            <person name="Lavstsen T."/>
            <person name="Jespersen J.S."/>
        </authorList>
    </citation>
    <scope>NUCLEOTIDE SEQUENCE [LARGE SCALE GENOMIC DNA]</scope>
    <source>
        <strain evidence="1 2">YLB-01</strain>
    </source>
</reference>
<comment type="caution">
    <text evidence="1">The sequence shown here is derived from an EMBL/GenBank/DDBJ whole genome shotgun (WGS) entry which is preliminary data.</text>
</comment>
<organism evidence="1 2">
    <name type="scientific">Microbacterium sediminis</name>
    <dbReference type="NCBI Taxonomy" id="904291"/>
    <lineage>
        <taxon>Bacteria</taxon>
        <taxon>Bacillati</taxon>
        <taxon>Actinomycetota</taxon>
        <taxon>Actinomycetes</taxon>
        <taxon>Micrococcales</taxon>
        <taxon>Microbacteriaceae</taxon>
        <taxon>Microbacterium</taxon>
    </lineage>
</organism>
<dbReference type="EMBL" id="LXMD01000002">
    <property type="protein sequence ID" value="OCG76505.1"/>
    <property type="molecule type" value="Genomic_DNA"/>
</dbReference>
<dbReference type="OrthoDB" id="9809977at2"/>
<proteinExistence type="predicted"/>
<dbReference type="InterPro" id="IPR049713">
    <property type="entry name" value="Pr6Pr-like"/>
</dbReference>
<sequence length="226" mass="24936">MRTTTWSVLRIAAAALILAAAFAQLARTLRNAVDNDFHLPTSIANFFSFFTIESNLFAAIVLVIAAVRGWTRREDRDPAWLSIALAAVSTFMIITGIVYNLLLRGIELPQGQTVAWSNEVLHVVGPLFLLLDVLFAPRRRGLPWATIGIVVMYPIVWAVYTLVRANLITNQTTGDPWWYPYPFLNPHVQGGYGGVALYIVGIAAAFALVAWGIVAVGRRRDPLTES</sequence>
<evidence type="ECO:0000313" key="1">
    <source>
        <dbReference type="EMBL" id="OCG76505.1"/>
    </source>
</evidence>